<sequence length="492" mass="54134">MSAPSRPSARLRIAEAAHAGGVQFADVAEFHRWFAAVADRTHMTVERLGLDELIGWAQDEDTGTIRHHSGKFFSVESLDVRVTSGPVPRWSQPIINQPEVGILGILIREFDGVPHCLMQAKHEPGNHNGLQLSPTVQATKSNYTRVHGGRPVPYLDHFRNPAAADVIADTRQSEQGSWFYRKRNRNMIIESAGAESCDEPELAEGFCWLTLGQVYELLSVPDLVNMDARTVLACLPSAGDGLGSGDLVTTSPAASRTAFTAALARSEVAEHGLHTTGDVLSWITDTRIRTDLHAERGPLADLRGWRHDGARITHETGRFFDVIGVGVEAGGREVASWTQPMIEQIGTGVVAFLVRPIDGVLHVLMHARTEPGYTDVTELAPTVQCVPRNYEVLPEGARPPFLDAVLEAAPERIRFDTILSEEGGRFFGARNRYLVVETDLDVLPAQGDYRWLTLHQLTELMRHSFYLNVQARSLVVCLRSLATASPGPREGR</sequence>
<keyword evidence="2" id="KW-1185">Reference proteome</keyword>
<dbReference type="InterPro" id="IPR038153">
    <property type="entry name" value="EvaA-like_sf"/>
</dbReference>
<dbReference type="Gene3D" id="3.90.79.40">
    <property type="entry name" value="EvaA sugar 2,3-dehydratase subunit"/>
    <property type="match status" value="2"/>
</dbReference>
<accession>A0A221VZ14</accession>
<gene>
    <name evidence="1" type="ORF">AHOG_05435</name>
</gene>
<organism evidence="1 2">
    <name type="scientific">Actinoalloteichus hoggarensis</name>
    <dbReference type="NCBI Taxonomy" id="1470176"/>
    <lineage>
        <taxon>Bacteria</taxon>
        <taxon>Bacillati</taxon>
        <taxon>Actinomycetota</taxon>
        <taxon>Actinomycetes</taxon>
        <taxon>Pseudonocardiales</taxon>
        <taxon>Pseudonocardiaceae</taxon>
        <taxon>Actinoalloteichus</taxon>
    </lineage>
</organism>
<dbReference type="GO" id="GO:0016829">
    <property type="term" value="F:lyase activity"/>
    <property type="evidence" value="ECO:0007669"/>
    <property type="project" value="InterPro"/>
</dbReference>
<dbReference type="Pfam" id="PF03559">
    <property type="entry name" value="Hexose_dehydrat"/>
    <property type="match status" value="2"/>
</dbReference>
<reference evidence="1 2" key="1">
    <citation type="submission" date="2017-07" db="EMBL/GenBank/DDBJ databases">
        <title>Complete genome sequence of Actinoalloteichus hoggarensis DSM 45943, type strain of Actinoalloteichus hoggarensis.</title>
        <authorList>
            <person name="Ruckert C."/>
            <person name="Nouioui I."/>
            <person name="Willmese J."/>
            <person name="van Wezel G."/>
            <person name="Klenk H.-P."/>
            <person name="Kalinowski J."/>
            <person name="Zotchev S.B."/>
        </authorList>
    </citation>
    <scope>NUCLEOTIDE SEQUENCE [LARGE SCALE GENOMIC DNA]</scope>
    <source>
        <strain evidence="1 2">DSM 45943</strain>
    </source>
</reference>
<dbReference type="EMBL" id="CP022521">
    <property type="protein sequence ID" value="ASO18740.1"/>
    <property type="molecule type" value="Genomic_DNA"/>
</dbReference>
<evidence type="ECO:0000313" key="2">
    <source>
        <dbReference type="Proteomes" id="UP000204221"/>
    </source>
</evidence>
<dbReference type="Proteomes" id="UP000204221">
    <property type="component" value="Chromosome"/>
</dbReference>
<proteinExistence type="predicted"/>
<dbReference type="RefSeq" id="WP_093940376.1">
    <property type="nucleotide sequence ID" value="NZ_CP022521.1"/>
</dbReference>
<dbReference type="AlphaFoldDB" id="A0A221VZ14"/>
<name>A0A221VZ14_9PSEU</name>
<evidence type="ECO:0000313" key="1">
    <source>
        <dbReference type="EMBL" id="ASO18740.1"/>
    </source>
</evidence>
<protein>
    <submittedName>
        <fullName evidence="1">NDP-hexose 2,3-dehydratase</fullName>
    </submittedName>
</protein>
<dbReference type="InterPro" id="IPR005212">
    <property type="entry name" value="EvaA-like"/>
</dbReference>
<dbReference type="KEGG" id="ahg:AHOG_05435"/>
<dbReference type="OrthoDB" id="9814961at2"/>